<gene>
    <name evidence="4" type="ORF">VSR73_09090</name>
</gene>
<dbReference type="PANTHER" id="PTHR43877">
    <property type="entry name" value="AMINOALKYLPHOSPHONATE N-ACETYLTRANSFERASE-RELATED-RELATED"/>
    <property type="match status" value="1"/>
</dbReference>
<dbReference type="CDD" id="cd04301">
    <property type="entry name" value="NAT_SF"/>
    <property type="match status" value="1"/>
</dbReference>
<dbReference type="InterPro" id="IPR016181">
    <property type="entry name" value="Acyl_CoA_acyltransferase"/>
</dbReference>
<evidence type="ECO:0000256" key="2">
    <source>
        <dbReference type="ARBA" id="ARBA00023315"/>
    </source>
</evidence>
<evidence type="ECO:0000259" key="3">
    <source>
        <dbReference type="PROSITE" id="PS51186"/>
    </source>
</evidence>
<name>A0ABU9RMA7_9BURK</name>
<protein>
    <submittedName>
        <fullName evidence="4">GNAT family N-acetyltransferase</fullName>
        <ecNumber evidence="4">2.3.1.-</ecNumber>
    </submittedName>
</protein>
<comment type="caution">
    <text evidence="4">The sequence shown here is derived from an EMBL/GenBank/DDBJ whole genome shotgun (WGS) entry which is preliminary data.</text>
</comment>
<keyword evidence="5" id="KW-1185">Reference proteome</keyword>
<dbReference type="RefSeq" id="WP_342946533.1">
    <property type="nucleotide sequence ID" value="NZ_JAYMRV010000002.1"/>
</dbReference>
<dbReference type="PROSITE" id="PS51186">
    <property type="entry name" value="GNAT"/>
    <property type="match status" value="1"/>
</dbReference>
<proteinExistence type="predicted"/>
<keyword evidence="1 4" id="KW-0808">Transferase</keyword>
<dbReference type="EMBL" id="JAYMRV010000002">
    <property type="protein sequence ID" value="MEM5421212.1"/>
    <property type="molecule type" value="Genomic_DNA"/>
</dbReference>
<reference evidence="4 5" key="1">
    <citation type="submission" date="2024-01" db="EMBL/GenBank/DDBJ databases">
        <title>The diversity of rhizobia nodulating Mimosa spp. in eleven states of Brazil covering several biomes is determined by host plant, location, and edaphic factors.</title>
        <authorList>
            <person name="Rouws L."/>
            <person name="Barauna A."/>
            <person name="Beukes C."/>
            <person name="De Faria S.M."/>
            <person name="Gross E."/>
            <person name="Dos Reis Junior F.B."/>
            <person name="Simon M."/>
            <person name="Maluk M."/>
            <person name="Odee D.W."/>
            <person name="Kenicer G."/>
            <person name="Young J.P.W."/>
            <person name="Reis V.M."/>
            <person name="Zilli J."/>
            <person name="James E.K."/>
        </authorList>
    </citation>
    <scope>NUCLEOTIDE SEQUENCE [LARGE SCALE GENOMIC DNA]</scope>
    <source>
        <strain evidence="4 5">JPY167</strain>
    </source>
</reference>
<keyword evidence="2 4" id="KW-0012">Acyltransferase</keyword>
<dbReference type="Pfam" id="PF00583">
    <property type="entry name" value="Acetyltransf_1"/>
    <property type="match status" value="1"/>
</dbReference>
<dbReference type="InterPro" id="IPR000182">
    <property type="entry name" value="GNAT_dom"/>
</dbReference>
<dbReference type="Gene3D" id="3.40.630.30">
    <property type="match status" value="1"/>
</dbReference>
<evidence type="ECO:0000313" key="4">
    <source>
        <dbReference type="EMBL" id="MEM5421212.1"/>
    </source>
</evidence>
<dbReference type="InterPro" id="IPR050832">
    <property type="entry name" value="Bact_Acetyltransf"/>
</dbReference>
<feature type="domain" description="N-acetyltransferase" evidence="3">
    <location>
        <begin position="9"/>
        <end position="132"/>
    </location>
</feature>
<dbReference type="SUPFAM" id="SSF55729">
    <property type="entry name" value="Acyl-CoA N-acyltransferases (Nat)"/>
    <property type="match status" value="1"/>
</dbReference>
<dbReference type="GO" id="GO:0016746">
    <property type="term" value="F:acyltransferase activity"/>
    <property type="evidence" value="ECO:0007669"/>
    <property type="project" value="UniProtKB-KW"/>
</dbReference>
<sequence length="132" mass="14183">MKTTSSFEHEIRPATTADAKAIATVHVDTWRVAYKDIVPGGYLAALDAVAGAQRWLRTVMVGTPPVFVAIVSDSVAGWIAFGPSRDHDVDPHCAEIEAVYVAPSFWKRGIGTALMNAASERLHAEGYSTVTL</sequence>
<organism evidence="4 5">
    <name type="scientific">Paraburkholderia ferrariae</name>
    <dbReference type="NCBI Taxonomy" id="386056"/>
    <lineage>
        <taxon>Bacteria</taxon>
        <taxon>Pseudomonadati</taxon>
        <taxon>Pseudomonadota</taxon>
        <taxon>Betaproteobacteria</taxon>
        <taxon>Burkholderiales</taxon>
        <taxon>Burkholderiaceae</taxon>
        <taxon>Paraburkholderia</taxon>
    </lineage>
</organism>
<dbReference type="Proteomes" id="UP001489897">
    <property type="component" value="Unassembled WGS sequence"/>
</dbReference>
<evidence type="ECO:0000256" key="1">
    <source>
        <dbReference type="ARBA" id="ARBA00022679"/>
    </source>
</evidence>
<dbReference type="EC" id="2.3.1.-" evidence="4"/>
<evidence type="ECO:0000313" key="5">
    <source>
        <dbReference type="Proteomes" id="UP001489897"/>
    </source>
</evidence>
<accession>A0ABU9RMA7</accession>